<dbReference type="InterPro" id="IPR004358">
    <property type="entry name" value="Sig_transdc_His_kin-like_C"/>
</dbReference>
<feature type="transmembrane region" description="Helical" evidence="5">
    <location>
        <begin position="44"/>
        <end position="65"/>
    </location>
</feature>
<dbReference type="PRINTS" id="PR00344">
    <property type="entry name" value="BCTRLSENSOR"/>
</dbReference>
<dbReference type="Gene3D" id="3.40.50.2300">
    <property type="match status" value="1"/>
</dbReference>
<dbReference type="InterPro" id="IPR035965">
    <property type="entry name" value="PAS-like_dom_sf"/>
</dbReference>
<evidence type="ECO:0000259" key="6">
    <source>
        <dbReference type="PROSITE" id="PS50109"/>
    </source>
</evidence>
<evidence type="ECO:0000256" key="1">
    <source>
        <dbReference type="ARBA" id="ARBA00000085"/>
    </source>
</evidence>
<evidence type="ECO:0000256" key="5">
    <source>
        <dbReference type="SAM" id="Phobius"/>
    </source>
</evidence>
<dbReference type="PROSITE" id="PS50109">
    <property type="entry name" value="HIS_KIN"/>
    <property type="match status" value="1"/>
</dbReference>
<keyword evidence="5" id="KW-0812">Transmembrane</keyword>
<dbReference type="SMART" id="SM00448">
    <property type="entry name" value="REC"/>
    <property type="match status" value="1"/>
</dbReference>
<dbReference type="SUPFAM" id="SSF55874">
    <property type="entry name" value="ATPase domain of HSP90 chaperone/DNA topoisomerase II/histidine kinase"/>
    <property type="match status" value="1"/>
</dbReference>
<dbReference type="RefSeq" id="WP_058281228.1">
    <property type="nucleotide sequence ID" value="NZ_CYUD01000004.1"/>
</dbReference>
<keyword evidence="5" id="KW-1133">Transmembrane helix</keyword>
<dbReference type="Gene3D" id="3.30.450.20">
    <property type="entry name" value="PAS domain"/>
    <property type="match status" value="1"/>
</dbReference>
<feature type="modified residue" description="4-aspartylphosphate" evidence="4">
    <location>
        <position position="697"/>
    </location>
</feature>
<dbReference type="FunFam" id="1.10.287.130:FF:000037">
    <property type="entry name" value="Hybrid sensor histidine kinase/response regulator"/>
    <property type="match status" value="1"/>
</dbReference>
<dbReference type="PROSITE" id="PS50110">
    <property type="entry name" value="RESPONSE_REGULATORY"/>
    <property type="match status" value="1"/>
</dbReference>
<dbReference type="InterPro" id="IPR036890">
    <property type="entry name" value="HATPase_C_sf"/>
</dbReference>
<dbReference type="Gene3D" id="3.30.565.10">
    <property type="entry name" value="Histidine kinase-like ATPase, C-terminal domain"/>
    <property type="match status" value="1"/>
</dbReference>
<dbReference type="STRING" id="1715692.RUE5091_01476"/>
<dbReference type="InterPro" id="IPR036097">
    <property type="entry name" value="HisK_dim/P_sf"/>
</dbReference>
<dbReference type="EC" id="2.7.13.3" evidence="2"/>
<dbReference type="Gene3D" id="1.10.287.130">
    <property type="match status" value="1"/>
</dbReference>
<dbReference type="SMART" id="SM00388">
    <property type="entry name" value="HisKA"/>
    <property type="match status" value="1"/>
</dbReference>
<dbReference type="PANTHER" id="PTHR43065">
    <property type="entry name" value="SENSOR HISTIDINE KINASE"/>
    <property type="match status" value="1"/>
</dbReference>
<evidence type="ECO:0000256" key="4">
    <source>
        <dbReference type="PROSITE-ProRule" id="PRU00169"/>
    </source>
</evidence>
<dbReference type="Proteomes" id="UP000051260">
    <property type="component" value="Unassembled WGS sequence"/>
</dbReference>
<evidence type="ECO:0000313" key="8">
    <source>
        <dbReference type="EMBL" id="CUJ94897.1"/>
    </source>
</evidence>
<feature type="domain" description="Response regulatory" evidence="7">
    <location>
        <begin position="646"/>
        <end position="762"/>
    </location>
</feature>
<organism evidence="8 9">
    <name type="scientific">Ruegeria denitrificans</name>
    <dbReference type="NCBI Taxonomy" id="1715692"/>
    <lineage>
        <taxon>Bacteria</taxon>
        <taxon>Pseudomonadati</taxon>
        <taxon>Pseudomonadota</taxon>
        <taxon>Alphaproteobacteria</taxon>
        <taxon>Rhodobacterales</taxon>
        <taxon>Roseobacteraceae</taxon>
        <taxon>Ruegeria</taxon>
    </lineage>
</organism>
<evidence type="ECO:0000259" key="7">
    <source>
        <dbReference type="PROSITE" id="PS50110"/>
    </source>
</evidence>
<dbReference type="Pfam" id="PF02518">
    <property type="entry name" value="HATPase_c"/>
    <property type="match status" value="1"/>
</dbReference>
<keyword evidence="5" id="KW-0472">Membrane</keyword>
<proteinExistence type="predicted"/>
<dbReference type="SMART" id="SM00387">
    <property type="entry name" value="HATPase_c"/>
    <property type="match status" value="1"/>
</dbReference>
<dbReference type="InterPro" id="IPR003661">
    <property type="entry name" value="HisK_dim/P_dom"/>
</dbReference>
<reference evidence="9" key="1">
    <citation type="submission" date="2015-09" db="EMBL/GenBank/DDBJ databases">
        <authorList>
            <person name="Rodrigo-Torres L."/>
            <person name="Arahal D.R."/>
        </authorList>
    </citation>
    <scope>NUCLEOTIDE SEQUENCE [LARGE SCALE GENOMIC DNA]</scope>
    <source>
        <strain evidence="9">CECT 5091</strain>
    </source>
</reference>
<keyword evidence="3 4" id="KW-0597">Phosphoprotein</keyword>
<feature type="transmembrane region" description="Helical" evidence="5">
    <location>
        <begin position="20"/>
        <end position="38"/>
    </location>
</feature>
<dbReference type="OrthoDB" id="9796100at2"/>
<accession>A0A0P1I797</accession>
<dbReference type="EMBL" id="CYUD01000004">
    <property type="protein sequence ID" value="CUJ94897.1"/>
    <property type="molecule type" value="Genomic_DNA"/>
</dbReference>
<dbReference type="InterPro" id="IPR001789">
    <property type="entry name" value="Sig_transdc_resp-reg_receiver"/>
</dbReference>
<evidence type="ECO:0000256" key="3">
    <source>
        <dbReference type="ARBA" id="ARBA00022553"/>
    </source>
</evidence>
<evidence type="ECO:0000313" key="9">
    <source>
        <dbReference type="Proteomes" id="UP000051260"/>
    </source>
</evidence>
<dbReference type="CDD" id="cd00082">
    <property type="entry name" value="HisKA"/>
    <property type="match status" value="1"/>
</dbReference>
<dbReference type="SUPFAM" id="SSF55785">
    <property type="entry name" value="PYP-like sensor domain (PAS domain)"/>
    <property type="match status" value="1"/>
</dbReference>
<dbReference type="InterPro" id="IPR005467">
    <property type="entry name" value="His_kinase_dom"/>
</dbReference>
<sequence length="763" mass="82890">MTDITDVFSDPSSQKTPSGLRLVALVVMGALISLTPVVGVLPKIWNTGFFVAGVSLLAASALVVLRGKIVDYTARQSVKAMAVFAEQDLFPCVIANAQGDILTSNPEARSHFQAFPGKRLEQCLKSVFANPPAILLRLQSSAEIYGKAREDVVTVGSTIPVSVFNVGQGRFCWRFHLETPGQWDDVNIPVLTEGRNGTLLRMNDAAAHLLGQRPDMLHEVLTSEPRGQGDIVQVQTSGGAIPAVVCELGRSGTVRNLLVLPMEDAGQASSGASFAELPVPIMRLAPDGRILEANRLAVKLIGDVEPGETNVDQIMKGLGHPILDWLGRMAAQEPTMRSEFLRLTRQDKEIFLQVTLNRVVSNGQVCLIAVLNDATELKTLEAQFVQGQKMQAVGQLAGGVAHDFNNLLTAISGHCDLLLLRHDQNDPNYGDLVQINQNANRAAALVSQLLAFSRKQTLQPEVLDLRDTISDLIHLLNRLVGEKVRLILSHDPVLKPVRADKRQLEQVFMNLVVNARDAMPDGGEIRIETEVIVLNQPFTRDRATVQPGEYVTVKVIDSGTGIPADKLQKVFEPFYTTKRTGEGTGLGLSTVYGIVKQTGGFIFVDSLPGHGTEFIVYLPVSTALQVVQEETMPAADTQNTRQGEGVVLLVEDEAPVRAFATRALRLKGYTVLEADSAEEALRLLEDGALNVDVFVTDVVMPGMDGPTWVCQAMETRPDVRVIFMSGYTEGAFGDSGPKIANSTFLPKPFSLNQLTEAVFQQIN</sequence>
<feature type="domain" description="Histidine kinase" evidence="6">
    <location>
        <begin position="399"/>
        <end position="622"/>
    </location>
</feature>
<dbReference type="Pfam" id="PF00072">
    <property type="entry name" value="Response_reg"/>
    <property type="match status" value="1"/>
</dbReference>
<dbReference type="InterPro" id="IPR011006">
    <property type="entry name" value="CheY-like_superfamily"/>
</dbReference>
<comment type="catalytic activity">
    <reaction evidence="1">
        <text>ATP + protein L-histidine = ADP + protein N-phospho-L-histidine.</text>
        <dbReference type="EC" id="2.7.13.3"/>
    </reaction>
</comment>
<protein>
    <recommendedName>
        <fullName evidence="2">histidine kinase</fullName>
        <ecNumber evidence="2">2.7.13.3</ecNumber>
    </recommendedName>
</protein>
<evidence type="ECO:0000256" key="2">
    <source>
        <dbReference type="ARBA" id="ARBA00012438"/>
    </source>
</evidence>
<name>A0A0P1I797_9RHOB</name>
<keyword evidence="9" id="KW-1185">Reference proteome</keyword>
<gene>
    <name evidence="8" type="ORF">RUE5091_01476</name>
</gene>
<dbReference type="SUPFAM" id="SSF47384">
    <property type="entry name" value="Homodimeric domain of signal transducing histidine kinase"/>
    <property type="match status" value="1"/>
</dbReference>
<dbReference type="PANTHER" id="PTHR43065:SF42">
    <property type="entry name" value="TWO-COMPONENT SENSOR PPRA"/>
    <property type="match status" value="1"/>
</dbReference>
<dbReference type="GO" id="GO:0000155">
    <property type="term" value="F:phosphorelay sensor kinase activity"/>
    <property type="evidence" value="ECO:0007669"/>
    <property type="project" value="InterPro"/>
</dbReference>
<dbReference type="AlphaFoldDB" id="A0A0P1I797"/>
<dbReference type="InterPro" id="IPR003594">
    <property type="entry name" value="HATPase_dom"/>
</dbReference>
<dbReference type="SUPFAM" id="SSF52172">
    <property type="entry name" value="CheY-like"/>
    <property type="match status" value="1"/>
</dbReference>
<dbReference type="Pfam" id="PF00512">
    <property type="entry name" value="HisKA"/>
    <property type="match status" value="1"/>
</dbReference>